<dbReference type="Pfam" id="PF17263">
    <property type="entry name" value="DUF5329"/>
    <property type="match status" value="1"/>
</dbReference>
<evidence type="ECO:0000256" key="1">
    <source>
        <dbReference type="SAM" id="SignalP"/>
    </source>
</evidence>
<feature type="chain" id="PRO_5046703069" evidence="1">
    <location>
        <begin position="30"/>
        <end position="134"/>
    </location>
</feature>
<keyword evidence="1" id="KW-0732">Signal</keyword>
<sequence length="134" mass="14626">MTSKLLNLARRLCAVGILAALAAGPSAFAAEDARTRDEVAHLLDYLGHSGCQFNRNGTWYDAQKARAHLEEKYAYLQKRDLVPDTQAFITRAATASSMSGKAYEVRCGTAQPVPSGRWLGDELQRYRAAHAAGK</sequence>
<name>A0ABT1ZQZ3_9BURK</name>
<evidence type="ECO:0000313" key="2">
    <source>
        <dbReference type="EMBL" id="MCS0582316.1"/>
    </source>
</evidence>
<dbReference type="EMBL" id="JANUGW010000007">
    <property type="protein sequence ID" value="MCS0582316.1"/>
    <property type="molecule type" value="Genomic_DNA"/>
</dbReference>
<feature type="signal peptide" evidence="1">
    <location>
        <begin position="1"/>
        <end position="29"/>
    </location>
</feature>
<dbReference type="RefSeq" id="WP_258816892.1">
    <property type="nucleotide sequence ID" value="NZ_JANUGW010000007.1"/>
</dbReference>
<comment type="caution">
    <text evidence="2">The sequence shown here is derived from an EMBL/GenBank/DDBJ whole genome shotgun (WGS) entry which is preliminary data.</text>
</comment>
<organism evidence="2 3">
    <name type="scientific">Massilia pinisoli</name>
    <dbReference type="NCBI Taxonomy" id="1772194"/>
    <lineage>
        <taxon>Bacteria</taxon>
        <taxon>Pseudomonadati</taxon>
        <taxon>Pseudomonadota</taxon>
        <taxon>Betaproteobacteria</taxon>
        <taxon>Burkholderiales</taxon>
        <taxon>Oxalobacteraceae</taxon>
        <taxon>Telluria group</taxon>
        <taxon>Massilia</taxon>
    </lineage>
</organism>
<reference evidence="2 3" key="1">
    <citation type="submission" date="2022-08" db="EMBL/GenBank/DDBJ databases">
        <title>Reclassification of Massilia species as members of the genera Telluria, Duganella, Pseudoduganella, Mokoshia gen. nov. and Zemynaea gen. nov. using orthogonal and non-orthogonal genome-based approaches.</title>
        <authorList>
            <person name="Bowman J.P."/>
        </authorList>
    </citation>
    <scope>NUCLEOTIDE SEQUENCE [LARGE SCALE GENOMIC DNA]</scope>
    <source>
        <strain evidence="2 3">JCM 31316</strain>
    </source>
</reference>
<dbReference type="Proteomes" id="UP001204151">
    <property type="component" value="Unassembled WGS sequence"/>
</dbReference>
<protein>
    <submittedName>
        <fullName evidence="2">DUF5329 domain-containing protein</fullName>
    </submittedName>
</protein>
<proteinExistence type="predicted"/>
<gene>
    <name evidence="2" type="ORF">NX784_12005</name>
</gene>
<keyword evidence="3" id="KW-1185">Reference proteome</keyword>
<dbReference type="InterPro" id="IPR035242">
    <property type="entry name" value="DUF5329"/>
</dbReference>
<evidence type="ECO:0000313" key="3">
    <source>
        <dbReference type="Proteomes" id="UP001204151"/>
    </source>
</evidence>
<accession>A0ABT1ZQZ3</accession>